<sequence>DEADARRKFVREDLKLRATPSQSRKGERRWRREEGREEEDGDGGDGGGGGGDGGDGGGMERIAT</sequence>
<feature type="non-terminal residue" evidence="2">
    <location>
        <position position="64"/>
    </location>
</feature>
<protein>
    <submittedName>
        <fullName evidence="2">Uncharacterized protein</fullName>
    </submittedName>
</protein>
<reference evidence="2 3" key="1">
    <citation type="journal article" date="2024" name="Ann. Entomol. Soc. Am.">
        <title>Genomic analyses of the southern and eastern yellowjacket wasps (Hymenoptera: Vespidae) reveal evolutionary signatures of social life.</title>
        <authorList>
            <person name="Catto M.A."/>
            <person name="Caine P.B."/>
            <person name="Orr S.E."/>
            <person name="Hunt B.G."/>
            <person name="Goodisman M.A.D."/>
        </authorList>
    </citation>
    <scope>NUCLEOTIDE SEQUENCE [LARGE SCALE GENOMIC DNA]</scope>
    <source>
        <strain evidence="2">232</strain>
        <tissue evidence="2">Head and thorax</tissue>
    </source>
</reference>
<accession>A0ABD2CI24</accession>
<organism evidence="2 3">
    <name type="scientific">Vespula maculifrons</name>
    <name type="common">Eastern yellow jacket</name>
    <name type="synonym">Wasp</name>
    <dbReference type="NCBI Taxonomy" id="7453"/>
    <lineage>
        <taxon>Eukaryota</taxon>
        <taxon>Metazoa</taxon>
        <taxon>Ecdysozoa</taxon>
        <taxon>Arthropoda</taxon>
        <taxon>Hexapoda</taxon>
        <taxon>Insecta</taxon>
        <taxon>Pterygota</taxon>
        <taxon>Neoptera</taxon>
        <taxon>Endopterygota</taxon>
        <taxon>Hymenoptera</taxon>
        <taxon>Apocrita</taxon>
        <taxon>Aculeata</taxon>
        <taxon>Vespoidea</taxon>
        <taxon>Vespidae</taxon>
        <taxon>Vespinae</taxon>
        <taxon>Vespula</taxon>
    </lineage>
</organism>
<dbReference type="Proteomes" id="UP001607303">
    <property type="component" value="Unassembled WGS sequence"/>
</dbReference>
<feature type="compositionally biased region" description="Basic and acidic residues" evidence="1">
    <location>
        <begin position="1"/>
        <end position="16"/>
    </location>
</feature>
<comment type="caution">
    <text evidence="2">The sequence shown here is derived from an EMBL/GenBank/DDBJ whole genome shotgun (WGS) entry which is preliminary data.</text>
</comment>
<keyword evidence="3" id="KW-1185">Reference proteome</keyword>
<feature type="non-terminal residue" evidence="2">
    <location>
        <position position="1"/>
    </location>
</feature>
<proteinExistence type="predicted"/>
<evidence type="ECO:0000256" key="1">
    <source>
        <dbReference type="SAM" id="MobiDB-lite"/>
    </source>
</evidence>
<evidence type="ECO:0000313" key="3">
    <source>
        <dbReference type="Proteomes" id="UP001607303"/>
    </source>
</evidence>
<name>A0ABD2CI24_VESMC</name>
<feature type="region of interest" description="Disordered" evidence="1">
    <location>
        <begin position="1"/>
        <end position="64"/>
    </location>
</feature>
<feature type="compositionally biased region" description="Gly residues" evidence="1">
    <location>
        <begin position="44"/>
        <end position="64"/>
    </location>
</feature>
<dbReference type="AlphaFoldDB" id="A0ABD2CI24"/>
<dbReference type="EMBL" id="JAYRBN010000050">
    <property type="protein sequence ID" value="KAL2744725.1"/>
    <property type="molecule type" value="Genomic_DNA"/>
</dbReference>
<evidence type="ECO:0000313" key="2">
    <source>
        <dbReference type="EMBL" id="KAL2744725.1"/>
    </source>
</evidence>
<gene>
    <name evidence="2" type="ORF">V1477_007267</name>
</gene>